<sequence length="351" mass="38853">MTATDLPAKPNTNLYNAPFDVPVNASVNASVEASINNPSAGNSRLDDSFVVIDWHAPWLCHLNQLGYISHAITQLSGLKNEPAQTDIIENTPDIIAKVLNTALQQQADDLQQSLSQTKPALNNQAQTLRFVSQNALPAGEAYESFIGTTGNIPTRNNLHDLFNGSIWLTFPKTKALLNYYHMLEIEQQGIGASRGRVRDTITVFDENGAILVTAEPSIGEALVDFDWQKSLVEPREQWDKPKALNSASQAAVYIFGHALIEKLLQPRKALCAHSIVIYVTPDFFALSLSERISHLDQKVADCMEALLSQPDVTPRKLSPLPILGVPHFWAENAKPNFYDDSQVFRSGRRQK</sequence>
<accession>Q1Q841</accession>
<dbReference type="EMBL" id="CP000323">
    <property type="protein sequence ID" value="ABE76162.1"/>
    <property type="molecule type" value="Genomic_DNA"/>
</dbReference>
<dbReference type="HOGENOM" id="CLU_067037_0_0_6"/>
<dbReference type="STRING" id="335284.Pcryo_2385"/>
<dbReference type="AlphaFoldDB" id="Q1Q841"/>
<dbReference type="Pfam" id="PF11227">
    <property type="entry name" value="DUF3025"/>
    <property type="match status" value="1"/>
</dbReference>
<dbReference type="RefSeq" id="WP_011514690.1">
    <property type="nucleotide sequence ID" value="NC_007969.1"/>
</dbReference>
<dbReference type="Proteomes" id="UP000002425">
    <property type="component" value="Chromosome"/>
</dbReference>
<protein>
    <recommendedName>
        <fullName evidence="3">Transmembrane protein</fullName>
    </recommendedName>
</protein>
<keyword evidence="2" id="KW-1185">Reference proteome</keyword>
<evidence type="ECO:0000313" key="2">
    <source>
        <dbReference type="Proteomes" id="UP000002425"/>
    </source>
</evidence>
<reference evidence="1" key="1">
    <citation type="submission" date="2006-03" db="EMBL/GenBank/DDBJ databases">
        <title>Complete sequence of chromosome of Psychrobacter cryohalolentis K5.</title>
        <authorList>
            <consortium name="US DOE Joint Genome Institute"/>
            <person name="Copeland A."/>
            <person name="Lucas S."/>
            <person name="Lapidus A."/>
            <person name="Barry K."/>
            <person name="Detter J.C."/>
            <person name="Glavina del Rio T."/>
            <person name="Hammon N."/>
            <person name="Israni S."/>
            <person name="Dalin E."/>
            <person name="Tice H."/>
            <person name="Pitluck S."/>
            <person name="Brettin T."/>
            <person name="Bruce D."/>
            <person name="Han C."/>
            <person name="Tapia R."/>
            <person name="Sims D.R."/>
            <person name="Gilna P."/>
            <person name="Schmutz J."/>
            <person name="Larimer F."/>
            <person name="Land M."/>
            <person name="Hauser L."/>
            <person name="Kyrpides N."/>
            <person name="Kim E."/>
            <person name="Richardson P."/>
        </authorList>
    </citation>
    <scope>NUCLEOTIDE SEQUENCE</scope>
    <source>
        <strain evidence="1">K5</strain>
    </source>
</reference>
<dbReference type="eggNOG" id="ENOG502ZBX5">
    <property type="taxonomic scope" value="Bacteria"/>
</dbReference>
<dbReference type="InterPro" id="IPR021390">
    <property type="entry name" value="DUF3025"/>
</dbReference>
<dbReference type="KEGG" id="pcr:Pcryo_2385"/>
<gene>
    <name evidence="1" type="ordered locus">Pcryo_2385</name>
</gene>
<evidence type="ECO:0000313" key="1">
    <source>
        <dbReference type="EMBL" id="ABE76162.1"/>
    </source>
</evidence>
<name>Q1Q841_PSYCK</name>
<evidence type="ECO:0008006" key="3">
    <source>
        <dbReference type="Google" id="ProtNLM"/>
    </source>
</evidence>
<proteinExistence type="predicted"/>
<organism evidence="1 2">
    <name type="scientific">Psychrobacter cryohalolentis (strain ATCC BAA-1226 / DSM 17306 / VKM B-2378 / K5)</name>
    <dbReference type="NCBI Taxonomy" id="335284"/>
    <lineage>
        <taxon>Bacteria</taxon>
        <taxon>Pseudomonadati</taxon>
        <taxon>Pseudomonadota</taxon>
        <taxon>Gammaproteobacteria</taxon>
        <taxon>Moraxellales</taxon>
        <taxon>Moraxellaceae</taxon>
        <taxon>Psychrobacter</taxon>
    </lineage>
</organism>